<feature type="repeat" description="CHCR" evidence="2">
    <location>
        <begin position="1019"/>
        <end position="1164"/>
    </location>
</feature>
<keyword evidence="1" id="KW-0968">Cytoplasmic vesicle</keyword>
<dbReference type="FunFam" id="1.25.40.10:FF:000082">
    <property type="entry name" value="Clathrin heavy chain"/>
    <property type="match status" value="1"/>
</dbReference>
<feature type="repeat" description="CHCR" evidence="2">
    <location>
        <begin position="725"/>
        <end position="868"/>
    </location>
</feature>
<name>A0A1I8JJN6_9PLAT</name>
<protein>
    <recommendedName>
        <fullName evidence="1">Clathrin heavy chain</fullName>
    </recommendedName>
</protein>
<dbReference type="InterPro" id="IPR022365">
    <property type="entry name" value="Clathrin_H-chain_propeller_rpt"/>
</dbReference>
<dbReference type="InterPro" id="IPR016024">
    <property type="entry name" value="ARM-type_fold"/>
</dbReference>
<feature type="region of interest" description="Disordered" evidence="3">
    <location>
        <begin position="1705"/>
        <end position="1794"/>
    </location>
</feature>
<dbReference type="SUPFAM" id="SSF50989">
    <property type="entry name" value="Clathrin heavy-chain terminal domain"/>
    <property type="match status" value="2"/>
</dbReference>
<keyword evidence="1" id="KW-0168">Coated pit</keyword>
<reference evidence="5" key="1">
    <citation type="submission" date="2016-11" db="UniProtKB">
        <authorList>
            <consortium name="WormBaseParasite"/>
        </authorList>
    </citation>
    <scope>IDENTIFICATION</scope>
</reference>
<dbReference type="SMART" id="SM00299">
    <property type="entry name" value="CLH"/>
    <property type="match status" value="7"/>
</dbReference>
<feature type="compositionally biased region" description="Pro residues" evidence="3">
    <location>
        <begin position="1782"/>
        <end position="1794"/>
    </location>
</feature>
<dbReference type="InterPro" id="IPR000547">
    <property type="entry name" value="Clathrin_H-chain/VPS_repeat"/>
</dbReference>
<comment type="similarity">
    <text evidence="1">Belongs to the clathrin heavy chain family.</text>
</comment>
<evidence type="ECO:0000256" key="2">
    <source>
        <dbReference type="PROSITE-ProRule" id="PRU01006"/>
    </source>
</evidence>
<proteinExistence type="inferred from homology"/>
<dbReference type="WBParaSite" id="maker-uti_cns_0048748-snap-gene-0.2-mRNA-1">
    <property type="protein sequence ID" value="maker-uti_cns_0048748-snap-gene-0.2-mRNA-1"/>
    <property type="gene ID" value="maker-uti_cns_0048748-snap-gene-0.2"/>
</dbReference>
<keyword evidence="1" id="KW-0472">Membrane</keyword>
<dbReference type="PIRSF" id="PIRSF002290">
    <property type="entry name" value="Clathrin_H_chain"/>
    <property type="match status" value="1"/>
</dbReference>
<dbReference type="GO" id="GO:0006886">
    <property type="term" value="P:intracellular protein transport"/>
    <property type="evidence" value="ECO:0007669"/>
    <property type="project" value="UniProtKB-UniRule"/>
</dbReference>
<dbReference type="Gene3D" id="1.25.40.730">
    <property type="match status" value="1"/>
</dbReference>
<sequence>TFTNLNLKQNHHIFYQIQLTDIGVSQASIGFATLTMESDKYICARETVNDAVQLTIIDVADYKNPIRKPIAADSAIMCPTSQTIALRAGRNLQLYNLEKKQKLKAHVMDEDVIFWKWASPVVIGIVTERCVLHWRLDNDSGPVKVFDRHSSLAGARLSTTTLLPNLPSQPRASQLIDVPAHGHGVEPGSVEARMRLHGEVAGAGGHRRPAGPVVGAMQLYSVDRRVSQPLEGHAAAFARLKPSTNQASQVNVFCFSVRSGGAGGKLHAIEVGQLGSVAAPYGKKQSDLFFPGRDRGRFPVAMQTSDRLGLAYVVTKFGYIHVYDLETATSIYLNRISDETIFVTAPYELTGGIIGVNRKGQVLSVSIDEDNLVPHVLTVMRNDQLALALAARCDLPGAGELFAKKFQDFLDAKSYIEAARVAAAAPRGSLRTPETIRLFQEQPAPAAGQASPLLQYFSVLLDLGRLNKVESLELCRPVLQQGRKQLAEKWLKEDKLECSEELGDLARPVDLLLALSIYVRSNSAEKAIDCFAEAGQYQKIPLYAKKVACSPNYPALLRKLCKQNPEHALQLSLLLLQEAEPPIELSDAMDILMEHKLLKECTSLALNVLKPNRPEDARLQTKILEININEAPQVADAILSSGMFTHYDRQRVANLCEKVGLVQRALEHFTDMYDIRRAIGSGQGLSPEWLLQYFGTLSPSDSMDCLKAMLAGNLRQNLQICAQIAAKYHEQLGTVQLIDLFESFKSHDGVLYYLAGVLGSSSDPEVHFRYIQAACRAGQTQELERVVRESASYEPERVKNFLKDAGLADQLPLLIVCDRFDFISDLVLHLYRQPQLHKYLEIFVQKVNPARLPEVVAALLELDCPEDTVRQLVSLAGTDFSVEALVEAAESRNRLRLLQSWLEARSANGDTQAAVHNALAKIYIDTNTGAERFLRDNQHYDSKVVGRYTEKRNPNLAVLAYERGGCADDLIRVCQENSFYKTLARFLVRRKDEALWTSVLREPSDHRRQLIDQVVQTALGETTDAEEISATVRAFMLAELPNHLLELLEKIVLDSSAFSEHRNLQNLLILTAIKADKARVMDYVTKLDNFDGPQVANLAIAGQLYEEAFAIFVKFRSNLDAAKVLIDHMADLTRAHEFAERCNEPQVWSLLGSALLRSRQLEGSVDALLRAGDPSLYREMAAACAEQSDWQTLVRYLTLARQLREPFVDSELMFGLAKTGRLSELDRMLSEPNSANVSAVADRCYAEGLYEAARRLYQSVSSFAKLAATLARLGEYPAAVEAARKANSTATWRELCRVCVETGELNLAQTCGVSLLGDADQLEQLVTFYESRGLFAEALALLEAGLGTDKAHMGVYTELAVLYTKYKPEKLRDYLDLFWSRLNIPRVIRAAEAAHLWSEAVLLYDKYEEYDSAALTMMRHPTDCWREALFKETVAKCANAEVFYKALQFYLEFKPMAINDLLMTLTPRLDHSRVVSILNRHDRLALAKPYLKSVQPTANNRQVNDALNGLYIAEEDYASLRQSVEQFANIDSLALAQKLERHELLEFRRVAALLYKQNSRYDRCLEICKADAMNKATSKFSEKNSFLFFNLLSARDQDAMLYAAESRDPALASGLLDWFLQRGDSDCYAACLYRCYDLLRPDDVLELAWKHGLTDKSMPYLIQVLHEYTKKVDEVVEELRQLKGVQGDSQLQREPMLMIAPSVVQQLPPPSPINQHQQQQQQQQPRPPQSLPTPAPPRPPAAASPTSPSGGGGGKSKPPVPPPPRSASPSSGGGGGSGLSPGGPPGRPPPPQHR</sequence>
<feature type="repeat" description="CHCR" evidence="2">
    <location>
        <begin position="1168"/>
        <end position="1308"/>
    </location>
</feature>
<evidence type="ECO:0000313" key="4">
    <source>
        <dbReference type="Proteomes" id="UP000095280"/>
    </source>
</evidence>
<feature type="compositionally biased region" description="Low complexity" evidence="3">
    <location>
        <begin position="1713"/>
        <end position="1724"/>
    </location>
</feature>
<organism evidence="4 5">
    <name type="scientific">Macrostomum lignano</name>
    <dbReference type="NCBI Taxonomy" id="282301"/>
    <lineage>
        <taxon>Eukaryota</taxon>
        <taxon>Metazoa</taxon>
        <taxon>Spiralia</taxon>
        <taxon>Lophotrochozoa</taxon>
        <taxon>Platyhelminthes</taxon>
        <taxon>Rhabditophora</taxon>
        <taxon>Macrostomorpha</taxon>
        <taxon>Macrostomida</taxon>
        <taxon>Macrostomidae</taxon>
        <taxon>Macrostomum</taxon>
    </lineage>
</organism>
<dbReference type="SUPFAM" id="SSF48371">
    <property type="entry name" value="ARM repeat"/>
    <property type="match status" value="5"/>
</dbReference>
<evidence type="ECO:0000256" key="3">
    <source>
        <dbReference type="SAM" id="MobiDB-lite"/>
    </source>
</evidence>
<dbReference type="GO" id="GO:0005198">
    <property type="term" value="F:structural molecule activity"/>
    <property type="evidence" value="ECO:0007669"/>
    <property type="project" value="InterPro"/>
</dbReference>
<dbReference type="InterPro" id="IPR011990">
    <property type="entry name" value="TPR-like_helical_dom_sf"/>
</dbReference>
<dbReference type="Gene3D" id="2.130.10.110">
    <property type="entry name" value="Clathrin heavy-chain terminal domain"/>
    <property type="match status" value="2"/>
</dbReference>
<evidence type="ECO:0000313" key="5">
    <source>
        <dbReference type="WBParaSite" id="maker-uti_cns_0048748-snap-gene-0.2-mRNA-1"/>
    </source>
</evidence>
<feature type="compositionally biased region" description="Pro residues" evidence="3">
    <location>
        <begin position="1725"/>
        <end position="1742"/>
    </location>
</feature>
<feature type="compositionally biased region" description="Gly residues" evidence="3">
    <location>
        <begin position="1771"/>
        <end position="1781"/>
    </location>
</feature>
<dbReference type="Pfam" id="PF13838">
    <property type="entry name" value="Clathrin_H_link"/>
    <property type="match status" value="1"/>
</dbReference>
<dbReference type="Gene3D" id="1.25.40.10">
    <property type="entry name" value="Tetratricopeptide repeat domain"/>
    <property type="match status" value="3"/>
</dbReference>
<dbReference type="Pfam" id="PF00637">
    <property type="entry name" value="Clathrin"/>
    <property type="match status" value="7"/>
</dbReference>
<dbReference type="Proteomes" id="UP000095280">
    <property type="component" value="Unplaced"/>
</dbReference>
<accession>A0A1I8JJN6</accession>
<dbReference type="PANTHER" id="PTHR10292">
    <property type="entry name" value="CLATHRIN HEAVY CHAIN RELATED"/>
    <property type="match status" value="1"/>
</dbReference>
<dbReference type="FunFam" id="1.25.40.10:FF:000005">
    <property type="entry name" value="Clathrin heavy chain"/>
    <property type="match status" value="1"/>
</dbReference>
<feature type="repeat" description="CHCR" evidence="2">
    <location>
        <begin position="1313"/>
        <end position="1459"/>
    </location>
</feature>
<dbReference type="InterPro" id="IPR016341">
    <property type="entry name" value="Clathrin_heavy_chain"/>
</dbReference>
<feature type="repeat" description="CHCR" evidence="2">
    <location>
        <begin position="576"/>
        <end position="722"/>
    </location>
</feature>
<keyword evidence="4" id="KW-1185">Reference proteome</keyword>
<feature type="repeat" description="CHCR" evidence="2">
    <location>
        <begin position="1462"/>
        <end position="1628"/>
    </location>
</feature>
<dbReference type="Pfam" id="PF01394">
    <property type="entry name" value="Clathrin_propel"/>
    <property type="match status" value="1"/>
</dbReference>
<evidence type="ECO:0000256" key="1">
    <source>
        <dbReference type="PIRNR" id="PIRNR002290"/>
    </source>
</evidence>
<dbReference type="PANTHER" id="PTHR10292:SF1">
    <property type="entry name" value="CLATHRIN HEAVY CHAIN"/>
    <property type="match status" value="1"/>
</dbReference>
<dbReference type="GO" id="GO:0006898">
    <property type="term" value="P:receptor-mediated endocytosis"/>
    <property type="evidence" value="ECO:0007669"/>
    <property type="project" value="TreeGrafter"/>
</dbReference>
<feature type="repeat" description="CHCR" evidence="2">
    <location>
        <begin position="873"/>
        <end position="1012"/>
    </location>
</feature>
<dbReference type="GO" id="GO:0030130">
    <property type="term" value="C:clathrin coat of trans-Golgi network vesicle"/>
    <property type="evidence" value="ECO:0007669"/>
    <property type="project" value="InterPro"/>
</dbReference>
<dbReference type="PROSITE" id="PS50236">
    <property type="entry name" value="CHCR"/>
    <property type="match status" value="7"/>
</dbReference>
<comment type="function">
    <text evidence="1">Clathrin is the major protein of the polyhedral coat of coated pits and vesicles.</text>
</comment>
<dbReference type="GO" id="GO:0032051">
    <property type="term" value="F:clathrin light chain binding"/>
    <property type="evidence" value="ECO:0007669"/>
    <property type="project" value="InterPro"/>
</dbReference>
<dbReference type="InterPro" id="IPR055358">
    <property type="entry name" value="CHCR"/>
</dbReference>
<dbReference type="GO" id="GO:0071439">
    <property type="term" value="C:clathrin complex"/>
    <property type="evidence" value="ECO:0007669"/>
    <property type="project" value="InterPro"/>
</dbReference>
<dbReference type="GO" id="GO:0030132">
    <property type="term" value="C:clathrin coat of coated pit"/>
    <property type="evidence" value="ECO:0007669"/>
    <property type="project" value="InterPro"/>
</dbReference>
<dbReference type="FunFam" id="1.25.40.10:FF:000001">
    <property type="entry name" value="Clathrin heavy chain"/>
    <property type="match status" value="1"/>
</dbReference>
<comment type="subcellular location">
    <subcellularLocation>
        <location evidence="1">Cytoplasmic vesicle membrane</location>
        <topology evidence="1">Peripheral membrane protein</topology>
        <orientation evidence="1">Cytoplasmic side</orientation>
    </subcellularLocation>
    <subcellularLocation>
        <location evidence="1">Membrane</location>
        <location evidence="1">Coated pit</location>
        <topology evidence="1">Peripheral membrane protein</topology>
        <orientation evidence="1">Cytoplasmic side</orientation>
    </subcellularLocation>
</comment>
<dbReference type="InterPro" id="IPR016025">
    <property type="entry name" value="Clathrin_H-chain_N"/>
</dbReference>